<dbReference type="EMBL" id="CH981524">
    <property type="protein sequence ID" value="EDK42210.1"/>
    <property type="molecule type" value="Genomic_DNA"/>
</dbReference>
<accession>A5DSQ2</accession>
<dbReference type="GeneID" id="5234761"/>
<dbReference type="STRING" id="379508.A5DSQ2"/>
<dbReference type="InParanoid" id="A5DSQ2"/>
<dbReference type="Proteomes" id="UP000001996">
    <property type="component" value="Unassembled WGS sequence"/>
</dbReference>
<sequence length="142" mass="16275">MLRTFIHRATYRPLSKTYKATATTLLNFHRTMSTEYLVTVFDLPTADRSKVRAQHVKDIPANVPNPVRSAGAIYTDESKTKFAGSTFHLVADNKDEIIEFLKKDIYFKEGVWDINNVQIYPLGVAVRLPKKMDGVDELHYKI</sequence>
<proteinExistence type="predicted"/>
<dbReference type="SUPFAM" id="SSF54909">
    <property type="entry name" value="Dimeric alpha+beta barrel"/>
    <property type="match status" value="1"/>
</dbReference>
<dbReference type="VEuPathDB" id="FungiDB:LELG_00388"/>
<evidence type="ECO:0000313" key="2">
    <source>
        <dbReference type="Proteomes" id="UP000001996"/>
    </source>
</evidence>
<dbReference type="PANTHER" id="PTHR33606:SF3">
    <property type="entry name" value="PROTEIN YCII"/>
    <property type="match status" value="1"/>
</dbReference>
<dbReference type="OrthoDB" id="5519740at2759"/>
<protein>
    <recommendedName>
        <fullName evidence="3">YCII-related domain-containing protein</fullName>
    </recommendedName>
</protein>
<evidence type="ECO:0000313" key="1">
    <source>
        <dbReference type="EMBL" id="EDK42210.1"/>
    </source>
</evidence>
<dbReference type="OMA" id="FAKEGIW"/>
<dbReference type="HOGENOM" id="CLU_110355_2_2_1"/>
<dbReference type="eggNOG" id="ENOG502S4AZ">
    <property type="taxonomic scope" value="Eukaryota"/>
</dbReference>
<dbReference type="InterPro" id="IPR051807">
    <property type="entry name" value="Sec-metab_biosynth-assoc"/>
</dbReference>
<reference evidence="1 2" key="1">
    <citation type="journal article" date="2009" name="Nature">
        <title>Evolution of pathogenicity and sexual reproduction in eight Candida genomes.</title>
        <authorList>
            <person name="Butler G."/>
            <person name="Rasmussen M.D."/>
            <person name="Lin M.F."/>
            <person name="Santos M.A."/>
            <person name="Sakthikumar S."/>
            <person name="Munro C.A."/>
            <person name="Rheinbay E."/>
            <person name="Grabherr M."/>
            <person name="Forche A."/>
            <person name="Reedy J.L."/>
            <person name="Agrafioti I."/>
            <person name="Arnaud M.B."/>
            <person name="Bates S."/>
            <person name="Brown A.J."/>
            <person name="Brunke S."/>
            <person name="Costanzo M.C."/>
            <person name="Fitzpatrick D.A."/>
            <person name="de Groot P.W."/>
            <person name="Harris D."/>
            <person name="Hoyer L.L."/>
            <person name="Hube B."/>
            <person name="Klis F.M."/>
            <person name="Kodira C."/>
            <person name="Lennard N."/>
            <person name="Logue M.E."/>
            <person name="Martin R."/>
            <person name="Neiman A.M."/>
            <person name="Nikolaou E."/>
            <person name="Quail M.A."/>
            <person name="Quinn J."/>
            <person name="Santos M.C."/>
            <person name="Schmitzberger F.F."/>
            <person name="Sherlock G."/>
            <person name="Shah P."/>
            <person name="Silverstein K.A."/>
            <person name="Skrzypek M.S."/>
            <person name="Soll D."/>
            <person name="Staggs R."/>
            <person name="Stansfield I."/>
            <person name="Stumpf M.P."/>
            <person name="Sudbery P.E."/>
            <person name="Srikantha T."/>
            <person name="Zeng Q."/>
            <person name="Berman J."/>
            <person name="Berriman M."/>
            <person name="Heitman J."/>
            <person name="Gow N.A."/>
            <person name="Lorenz M.C."/>
            <person name="Birren B.W."/>
            <person name="Kellis M."/>
            <person name="Cuomo C.A."/>
        </authorList>
    </citation>
    <scope>NUCLEOTIDE SEQUENCE [LARGE SCALE GENOMIC DNA]</scope>
    <source>
        <strain evidence="2">ATCC 11503 / BCRC 21390 / CBS 2605 / JCM 1781 / NBRC 1676 / NRRL YB-4239</strain>
    </source>
</reference>
<gene>
    <name evidence="1" type="ORF">LELG_00388</name>
</gene>
<dbReference type="AlphaFoldDB" id="A5DSQ2"/>
<evidence type="ECO:0008006" key="3">
    <source>
        <dbReference type="Google" id="ProtNLM"/>
    </source>
</evidence>
<name>A5DSQ2_LODEL</name>
<keyword evidence="2" id="KW-1185">Reference proteome</keyword>
<dbReference type="KEGG" id="lel:PVL30_000379"/>
<organism evidence="1 2">
    <name type="scientific">Lodderomyces elongisporus (strain ATCC 11503 / CBS 2605 / JCM 1781 / NBRC 1676 / NRRL YB-4239)</name>
    <name type="common">Yeast</name>
    <name type="synonym">Saccharomyces elongisporus</name>
    <dbReference type="NCBI Taxonomy" id="379508"/>
    <lineage>
        <taxon>Eukaryota</taxon>
        <taxon>Fungi</taxon>
        <taxon>Dikarya</taxon>
        <taxon>Ascomycota</taxon>
        <taxon>Saccharomycotina</taxon>
        <taxon>Pichiomycetes</taxon>
        <taxon>Debaryomycetaceae</taxon>
        <taxon>Candida/Lodderomyces clade</taxon>
        <taxon>Lodderomyces</taxon>
    </lineage>
</organism>
<dbReference type="Gene3D" id="3.30.70.1060">
    <property type="entry name" value="Dimeric alpha+beta barrel"/>
    <property type="match status" value="1"/>
</dbReference>
<dbReference type="PANTHER" id="PTHR33606">
    <property type="entry name" value="PROTEIN YCII"/>
    <property type="match status" value="1"/>
</dbReference>
<dbReference type="InterPro" id="IPR011008">
    <property type="entry name" value="Dimeric_a/b-barrel"/>
</dbReference>